<dbReference type="AlphaFoldDB" id="A0A067PZP9"/>
<protein>
    <submittedName>
        <fullName evidence="1">Uncharacterized protein</fullName>
    </submittedName>
</protein>
<reference evidence="2" key="1">
    <citation type="journal article" date="2014" name="Proc. Natl. Acad. Sci. U.S.A.">
        <title>Extensive sampling of basidiomycete genomes demonstrates inadequacy of the white-rot/brown-rot paradigm for wood decay fungi.</title>
        <authorList>
            <person name="Riley R."/>
            <person name="Salamov A.A."/>
            <person name="Brown D.W."/>
            <person name="Nagy L.G."/>
            <person name="Floudas D."/>
            <person name="Held B.W."/>
            <person name="Levasseur A."/>
            <person name="Lombard V."/>
            <person name="Morin E."/>
            <person name="Otillar R."/>
            <person name="Lindquist E.A."/>
            <person name="Sun H."/>
            <person name="LaButti K.M."/>
            <person name="Schmutz J."/>
            <person name="Jabbour D."/>
            <person name="Luo H."/>
            <person name="Baker S.E."/>
            <person name="Pisabarro A.G."/>
            <person name="Walton J.D."/>
            <person name="Blanchette R.A."/>
            <person name="Henrissat B."/>
            <person name="Martin F."/>
            <person name="Cullen D."/>
            <person name="Hibbett D.S."/>
            <person name="Grigoriev I.V."/>
        </authorList>
    </citation>
    <scope>NUCLEOTIDE SEQUENCE [LARGE SCALE GENOMIC DNA]</scope>
    <source>
        <strain evidence="2">MUCL 33604</strain>
    </source>
</reference>
<sequence>MLQCYVILHLPVTVSNAPHRQSCSGCWIRRKAVFDPHVVDPTKSPPSTHPPCKYTIMHNDLLVSEQFVLDETHSHWGEQQVALFWQPTRKT</sequence>
<dbReference type="EMBL" id="KL197721">
    <property type="protein sequence ID" value="KDQ56737.1"/>
    <property type="molecule type" value="Genomic_DNA"/>
</dbReference>
<accession>A0A067PZP9</accession>
<evidence type="ECO:0000313" key="2">
    <source>
        <dbReference type="Proteomes" id="UP000027265"/>
    </source>
</evidence>
<gene>
    <name evidence="1" type="ORF">JAAARDRAFT_300096</name>
</gene>
<evidence type="ECO:0000313" key="1">
    <source>
        <dbReference type="EMBL" id="KDQ56737.1"/>
    </source>
</evidence>
<keyword evidence="2" id="KW-1185">Reference proteome</keyword>
<dbReference type="HOGENOM" id="CLU_2427299_0_0_1"/>
<dbReference type="Proteomes" id="UP000027265">
    <property type="component" value="Unassembled WGS sequence"/>
</dbReference>
<dbReference type="InParanoid" id="A0A067PZP9"/>
<name>A0A067PZP9_9AGAM</name>
<organism evidence="1 2">
    <name type="scientific">Jaapia argillacea MUCL 33604</name>
    <dbReference type="NCBI Taxonomy" id="933084"/>
    <lineage>
        <taxon>Eukaryota</taxon>
        <taxon>Fungi</taxon>
        <taxon>Dikarya</taxon>
        <taxon>Basidiomycota</taxon>
        <taxon>Agaricomycotina</taxon>
        <taxon>Agaricomycetes</taxon>
        <taxon>Agaricomycetidae</taxon>
        <taxon>Jaapiales</taxon>
        <taxon>Jaapiaceae</taxon>
        <taxon>Jaapia</taxon>
    </lineage>
</organism>
<proteinExistence type="predicted"/>